<protein>
    <submittedName>
        <fullName evidence="2">GNAT superfamily N-acetyltransferase</fullName>
    </submittedName>
</protein>
<dbReference type="InterPro" id="IPR000182">
    <property type="entry name" value="GNAT_dom"/>
</dbReference>
<feature type="domain" description="N-acetyltransferase" evidence="1">
    <location>
        <begin position="4"/>
        <end position="133"/>
    </location>
</feature>
<gene>
    <name evidence="2" type="ORF">HNP38_003652</name>
</gene>
<keyword evidence="3" id="KW-1185">Reference proteome</keyword>
<keyword evidence="2" id="KW-0808">Transferase</keyword>
<name>A0A840KLE0_9FLAO</name>
<dbReference type="RefSeq" id="WP_184192131.1">
    <property type="nucleotide sequence ID" value="NZ_JACHLE010000011.1"/>
</dbReference>
<dbReference type="SUPFAM" id="SSF55729">
    <property type="entry name" value="Acyl-CoA N-acyltransferases (Nat)"/>
    <property type="match status" value="1"/>
</dbReference>
<dbReference type="Pfam" id="PF00583">
    <property type="entry name" value="Acetyltransf_1"/>
    <property type="match status" value="1"/>
</dbReference>
<evidence type="ECO:0000313" key="3">
    <source>
        <dbReference type="Proteomes" id="UP000592180"/>
    </source>
</evidence>
<proteinExistence type="predicted"/>
<dbReference type="AlphaFoldDB" id="A0A840KLE0"/>
<organism evidence="2 3">
    <name type="scientific">Chryseobacterium defluvii</name>
    <dbReference type="NCBI Taxonomy" id="160396"/>
    <lineage>
        <taxon>Bacteria</taxon>
        <taxon>Pseudomonadati</taxon>
        <taxon>Bacteroidota</taxon>
        <taxon>Flavobacteriia</taxon>
        <taxon>Flavobacteriales</taxon>
        <taxon>Weeksellaceae</taxon>
        <taxon>Chryseobacterium group</taxon>
        <taxon>Chryseobacterium</taxon>
    </lineage>
</organism>
<dbReference type="CDD" id="cd04301">
    <property type="entry name" value="NAT_SF"/>
    <property type="match status" value="1"/>
</dbReference>
<dbReference type="GO" id="GO:0016747">
    <property type="term" value="F:acyltransferase activity, transferring groups other than amino-acyl groups"/>
    <property type="evidence" value="ECO:0007669"/>
    <property type="project" value="InterPro"/>
</dbReference>
<sequence length="157" mass="19026">MKILEQNKLTEIQKKNLWDLWNNEYPVQLNYEKLEDFNKYIKSLENSFNILLLDDGKIIGWAFSFDREGERWFGIIVSENYQNKRYGSLMLKKLKEHESQLNGWVIDKTNYYYKKNDKPYKSPIDFYLKNEFKIINDSILETPKFSAIKITWSKLIF</sequence>
<dbReference type="PROSITE" id="PS51186">
    <property type="entry name" value="GNAT"/>
    <property type="match status" value="1"/>
</dbReference>
<dbReference type="Proteomes" id="UP000592180">
    <property type="component" value="Unassembled WGS sequence"/>
</dbReference>
<dbReference type="EMBL" id="JACHLE010000011">
    <property type="protein sequence ID" value="MBB4808310.1"/>
    <property type="molecule type" value="Genomic_DNA"/>
</dbReference>
<evidence type="ECO:0000259" key="1">
    <source>
        <dbReference type="PROSITE" id="PS51186"/>
    </source>
</evidence>
<reference evidence="2 3" key="1">
    <citation type="submission" date="2020-08" db="EMBL/GenBank/DDBJ databases">
        <title>Functional genomics of gut bacteria from endangered species of beetles.</title>
        <authorList>
            <person name="Carlos-Shanley C."/>
        </authorList>
    </citation>
    <scope>NUCLEOTIDE SEQUENCE [LARGE SCALE GENOMIC DNA]</scope>
    <source>
        <strain evidence="2 3">S00151</strain>
    </source>
</reference>
<dbReference type="InterPro" id="IPR016181">
    <property type="entry name" value="Acyl_CoA_acyltransferase"/>
</dbReference>
<comment type="caution">
    <text evidence="2">The sequence shown here is derived from an EMBL/GenBank/DDBJ whole genome shotgun (WGS) entry which is preliminary data.</text>
</comment>
<dbReference type="Gene3D" id="3.40.630.30">
    <property type="match status" value="1"/>
</dbReference>
<accession>A0A840KLE0</accession>
<evidence type="ECO:0000313" key="2">
    <source>
        <dbReference type="EMBL" id="MBB4808310.1"/>
    </source>
</evidence>